<name>A0A0R1GY93_9LACO</name>
<dbReference type="STRING" id="1423726.FC07_GL002807"/>
<dbReference type="RefSeq" id="WP_057904463.1">
    <property type="nucleotide sequence ID" value="NZ_AZDA01000046.1"/>
</dbReference>
<dbReference type="InterPro" id="IPR057326">
    <property type="entry name" value="KR_dom"/>
</dbReference>
<protein>
    <recommendedName>
        <fullName evidence="4">Ketoreductase domain-containing protein</fullName>
    </recommendedName>
</protein>
<feature type="domain" description="Ketoreductase" evidence="4">
    <location>
        <begin position="3"/>
        <end position="188"/>
    </location>
</feature>
<reference evidence="5 6" key="1">
    <citation type="journal article" date="2015" name="Genome Announc.">
        <title>Expanding the biotechnology potential of lactobacilli through comparative genomics of 213 strains and associated genera.</title>
        <authorList>
            <person name="Sun Z."/>
            <person name="Harris H.M."/>
            <person name="McCann A."/>
            <person name="Guo C."/>
            <person name="Argimon S."/>
            <person name="Zhang W."/>
            <person name="Yang X."/>
            <person name="Jeffery I.B."/>
            <person name="Cooney J.C."/>
            <person name="Kagawa T.F."/>
            <person name="Liu W."/>
            <person name="Song Y."/>
            <person name="Salvetti E."/>
            <person name="Wrobel A."/>
            <person name="Rasinkangas P."/>
            <person name="Parkhill J."/>
            <person name="Rea M.C."/>
            <person name="O'Sullivan O."/>
            <person name="Ritari J."/>
            <person name="Douillard F.P."/>
            <person name="Paul Ross R."/>
            <person name="Yang R."/>
            <person name="Briner A.E."/>
            <person name="Felis G.E."/>
            <person name="de Vos W.M."/>
            <person name="Barrangou R."/>
            <person name="Klaenhammer T.R."/>
            <person name="Caufield P.W."/>
            <person name="Cui Y."/>
            <person name="Zhang H."/>
            <person name="O'Toole P.W."/>
        </authorList>
    </citation>
    <scope>NUCLEOTIDE SEQUENCE [LARGE SCALE GENOMIC DNA]</scope>
    <source>
        <strain evidence="5 6">DSM 20003</strain>
    </source>
</reference>
<dbReference type="PROSITE" id="PS00061">
    <property type="entry name" value="ADH_SHORT"/>
    <property type="match status" value="1"/>
</dbReference>
<evidence type="ECO:0000313" key="5">
    <source>
        <dbReference type="EMBL" id="KRK39087.1"/>
    </source>
</evidence>
<keyword evidence="2" id="KW-0560">Oxidoreductase</keyword>
<dbReference type="PANTHER" id="PTHR42760">
    <property type="entry name" value="SHORT-CHAIN DEHYDROGENASES/REDUCTASES FAMILY MEMBER"/>
    <property type="match status" value="1"/>
</dbReference>
<dbReference type="Proteomes" id="UP000051461">
    <property type="component" value="Unassembled WGS sequence"/>
</dbReference>
<dbReference type="PANTHER" id="PTHR42760:SF133">
    <property type="entry name" value="3-OXOACYL-[ACYL-CARRIER-PROTEIN] REDUCTASE"/>
    <property type="match status" value="1"/>
</dbReference>
<comment type="caution">
    <text evidence="5">The sequence shown here is derived from an EMBL/GenBank/DDBJ whole genome shotgun (WGS) entry which is preliminary data.</text>
</comment>
<dbReference type="PATRIC" id="fig|1423726.3.peg.2917"/>
<proteinExistence type="inferred from homology"/>
<evidence type="ECO:0000313" key="6">
    <source>
        <dbReference type="Proteomes" id="UP000051461"/>
    </source>
</evidence>
<sequence>MCAVVLITGGSQGIGQALVQQYLAAGDQVVTCARHMAQLPHQPRLLTLTCDLNDQSASRALVAQVVAQFGRIDCLIVNHGICRDRTFLKMTQDDWQQVLQTNLLSVFGLTQAVFQQMAQQTGWQQIYLMTSANGITGAIGQTNYAASKAGLLGFMKALALEGQQVQVTVNAIAPAAVTAMTAPVIAKLQQRGPLPPAWQLGTPQALAATFWHLTQLRPRLTGQCFAINGQQLSRYLPPERETLNV</sequence>
<evidence type="ECO:0000256" key="2">
    <source>
        <dbReference type="ARBA" id="ARBA00023002"/>
    </source>
</evidence>
<dbReference type="EMBL" id="AZDA01000046">
    <property type="protein sequence ID" value="KRK39087.1"/>
    <property type="molecule type" value="Genomic_DNA"/>
</dbReference>
<dbReference type="Gene3D" id="3.40.50.720">
    <property type="entry name" value="NAD(P)-binding Rossmann-like Domain"/>
    <property type="match status" value="1"/>
</dbReference>
<keyword evidence="6" id="KW-1185">Reference proteome</keyword>
<comment type="similarity">
    <text evidence="1 3">Belongs to the short-chain dehydrogenases/reductases (SDR) family.</text>
</comment>
<dbReference type="SUPFAM" id="SSF51735">
    <property type="entry name" value="NAD(P)-binding Rossmann-fold domains"/>
    <property type="match status" value="1"/>
</dbReference>
<dbReference type="GO" id="GO:0016616">
    <property type="term" value="F:oxidoreductase activity, acting on the CH-OH group of donors, NAD or NADP as acceptor"/>
    <property type="evidence" value="ECO:0007669"/>
    <property type="project" value="TreeGrafter"/>
</dbReference>
<evidence type="ECO:0000256" key="1">
    <source>
        <dbReference type="ARBA" id="ARBA00006484"/>
    </source>
</evidence>
<dbReference type="SMART" id="SM00822">
    <property type="entry name" value="PKS_KR"/>
    <property type="match status" value="1"/>
</dbReference>
<dbReference type="PRINTS" id="PR00081">
    <property type="entry name" value="GDHRDH"/>
</dbReference>
<organism evidence="5 6">
    <name type="scientific">Loigolactobacillus bifermentans DSM 20003</name>
    <dbReference type="NCBI Taxonomy" id="1423726"/>
    <lineage>
        <taxon>Bacteria</taxon>
        <taxon>Bacillati</taxon>
        <taxon>Bacillota</taxon>
        <taxon>Bacilli</taxon>
        <taxon>Lactobacillales</taxon>
        <taxon>Lactobacillaceae</taxon>
        <taxon>Loigolactobacillus</taxon>
    </lineage>
</organism>
<dbReference type="AlphaFoldDB" id="A0A0R1GY93"/>
<evidence type="ECO:0000256" key="3">
    <source>
        <dbReference type="RuleBase" id="RU000363"/>
    </source>
</evidence>
<dbReference type="PRINTS" id="PR00080">
    <property type="entry name" value="SDRFAMILY"/>
</dbReference>
<evidence type="ECO:0000259" key="4">
    <source>
        <dbReference type="SMART" id="SM00822"/>
    </source>
</evidence>
<accession>A0A0R1GY93</accession>
<dbReference type="InterPro" id="IPR036291">
    <property type="entry name" value="NAD(P)-bd_dom_sf"/>
</dbReference>
<dbReference type="OrthoDB" id="9803333at2"/>
<dbReference type="InterPro" id="IPR020904">
    <property type="entry name" value="Sc_DH/Rdtase_CS"/>
</dbReference>
<gene>
    <name evidence="5" type="ORF">FC07_GL002807</name>
</gene>
<dbReference type="Pfam" id="PF00106">
    <property type="entry name" value="adh_short"/>
    <property type="match status" value="1"/>
</dbReference>
<dbReference type="InterPro" id="IPR002347">
    <property type="entry name" value="SDR_fam"/>
</dbReference>